<name>A0A239FR20_9PSED</name>
<dbReference type="InterPro" id="IPR047794">
    <property type="entry name" value="C45_proenzyme-like"/>
</dbReference>
<keyword evidence="2" id="KW-0808">Transferase</keyword>
<accession>A0A239FR20</accession>
<dbReference type="InterPro" id="IPR047801">
    <property type="entry name" value="Peptidase_C45"/>
</dbReference>
<keyword evidence="4" id="KW-1185">Reference proteome</keyword>
<dbReference type="Gene3D" id="3.60.60.10">
    <property type="entry name" value="Penicillin V Acylase, Chain A"/>
    <property type="match status" value="1"/>
</dbReference>
<dbReference type="PANTHER" id="PTHR34180">
    <property type="entry name" value="PEPTIDASE C45"/>
    <property type="match status" value="1"/>
</dbReference>
<dbReference type="PANTHER" id="PTHR34180:SF1">
    <property type="entry name" value="BETA-ALANYL-DOPAMINE_CARCININE HYDROLASE"/>
    <property type="match status" value="1"/>
</dbReference>
<protein>
    <submittedName>
        <fullName evidence="2">Acyl-coenzyme A:6-aminopenicillanic acid acyl-transferase</fullName>
    </submittedName>
</protein>
<evidence type="ECO:0000313" key="4">
    <source>
        <dbReference type="Proteomes" id="UP000198309"/>
    </source>
</evidence>
<dbReference type="EMBL" id="FZPC01000004">
    <property type="protein sequence ID" value="SNS58662.1"/>
    <property type="molecule type" value="Genomic_DNA"/>
</dbReference>
<reference evidence="3 4" key="2">
    <citation type="submission" date="2017-06" db="EMBL/GenBank/DDBJ databases">
        <authorList>
            <person name="Varghese N."/>
            <person name="Submissions S."/>
        </authorList>
    </citation>
    <scope>NUCLEOTIDE SEQUENCE [LARGE SCALE GENOMIC DNA]</scope>
    <source>
        <strain evidence="3 4">RLD-1</strain>
    </source>
</reference>
<dbReference type="NCBIfam" id="NF040521">
    <property type="entry name" value="C45_proenzyme"/>
    <property type="match status" value="1"/>
</dbReference>
<dbReference type="GO" id="GO:0016740">
    <property type="term" value="F:transferase activity"/>
    <property type="evidence" value="ECO:0007669"/>
    <property type="project" value="UniProtKB-KW"/>
</dbReference>
<proteinExistence type="predicted"/>
<dbReference type="AlphaFoldDB" id="A0A239FR20"/>
<feature type="domain" description="Peptidase C45 hydrolase" evidence="1">
    <location>
        <begin position="116"/>
        <end position="333"/>
    </location>
</feature>
<dbReference type="EMBL" id="FNEC01000008">
    <property type="protein sequence ID" value="SDI71020.1"/>
    <property type="molecule type" value="Genomic_DNA"/>
</dbReference>
<reference evidence="2 5" key="1">
    <citation type="submission" date="2016-10" db="EMBL/GenBank/DDBJ databases">
        <authorList>
            <person name="de Groot N.N."/>
        </authorList>
    </citation>
    <scope>NUCLEOTIDE SEQUENCE [LARGE SCALE GENOMIC DNA]</scope>
    <source>
        <strain evidence="2 5">CCM 7361</strain>
    </source>
</reference>
<sequence length="359" mass="37877">MSPEGRPMSLSPLNLSGSAYEIGLGLGRFGRDAVHQRLRPLPLWRSLAARAGSAAAQRMQAQVQAQFPRVWDELRGLADGLELPLEEVFLWNCRGDFVQDASVDGCTTVFGPAEGGWLIAHNEDGLPALDGCCGLLHAQPGQGLGFTSFVYPGSIPGHTFAVNARGLVSTVNNIRPSAIPAGLPRQVLARAVLDAESLAQAVAVLSTAGRAGAFHHALGQVGASQLFSVEACSGGVAVREILRPAGHSNHLLDAALDARGQRITGSSGSRQRRVDALLAGVPALLDEARALAILRDTADAELPVYRRAADDPDDENTLATAVFRIAANSVEWRVHCQPDTREVEARGSVRPDPAPGPAR</sequence>
<evidence type="ECO:0000313" key="2">
    <source>
        <dbReference type="EMBL" id="SDI71020.1"/>
    </source>
</evidence>
<dbReference type="Proteomes" id="UP000198309">
    <property type="component" value="Unassembled WGS sequence"/>
</dbReference>
<evidence type="ECO:0000313" key="5">
    <source>
        <dbReference type="Proteomes" id="UP000199693"/>
    </source>
</evidence>
<evidence type="ECO:0000313" key="3">
    <source>
        <dbReference type="EMBL" id="SNS58662.1"/>
    </source>
</evidence>
<dbReference type="Proteomes" id="UP000199693">
    <property type="component" value="Unassembled WGS sequence"/>
</dbReference>
<gene>
    <name evidence="2" type="ORF">SAMN05216189_100817</name>
    <name evidence="3" type="ORF">SAMN06295949_10417</name>
</gene>
<evidence type="ECO:0000259" key="1">
    <source>
        <dbReference type="Pfam" id="PF03417"/>
    </source>
</evidence>
<dbReference type="InterPro" id="IPR005079">
    <property type="entry name" value="Peptidase_C45_hydrolase"/>
</dbReference>
<organism evidence="2 5">
    <name type="scientific">Pseudomonas delhiensis</name>
    <dbReference type="NCBI Taxonomy" id="366289"/>
    <lineage>
        <taxon>Bacteria</taxon>
        <taxon>Pseudomonadati</taxon>
        <taxon>Pseudomonadota</taxon>
        <taxon>Gammaproteobacteria</taxon>
        <taxon>Pseudomonadales</taxon>
        <taxon>Pseudomonadaceae</taxon>
        <taxon>Pseudomonas</taxon>
    </lineage>
</organism>
<dbReference type="Pfam" id="PF03417">
    <property type="entry name" value="AAT"/>
    <property type="match status" value="1"/>
</dbReference>